<gene>
    <name evidence="2" type="ORF">HMPREF1863_00867</name>
</gene>
<accession>A0A134AGN8</accession>
<sequence>MNKIAILTDSASNINEDMAKGIFVVPLYVNFREASKKDLLEITPEELYEKIEKEEPTTSAPAIDDIVEKIESAKRKGFEKIIAVGASQTLSGTYNAMRLALESQDMEYRLIDSKSISMGEGLLAMYGHYLIERGVDFHDVAERLEEKKGDVRVFATISDLTYLIRGGRLNAVQGFIGGTLRVNPILTLDEKGAIDKCKSVVGKKRALSFIVEKAKEDLQNQEHYFLAVAYAKDKEDTDRIKAKLSDTFETADLYLEGPITAVLGTHAGPSAYVVSYLPF</sequence>
<dbReference type="PANTHER" id="PTHR33434">
    <property type="entry name" value="DEGV DOMAIN-CONTAINING PROTEIN DR_1986-RELATED"/>
    <property type="match status" value="1"/>
</dbReference>
<dbReference type="OrthoDB" id="9780660at2"/>
<proteinExistence type="predicted"/>
<organism evidence="2 3">
    <name type="scientific">Aedoeadaptatus coxii</name>
    <dbReference type="NCBI Taxonomy" id="755172"/>
    <lineage>
        <taxon>Bacteria</taxon>
        <taxon>Bacillati</taxon>
        <taxon>Bacillota</taxon>
        <taxon>Tissierellia</taxon>
        <taxon>Tissierellales</taxon>
        <taxon>Peptoniphilaceae</taxon>
        <taxon>Aedoeadaptatus</taxon>
    </lineage>
</organism>
<dbReference type="InterPro" id="IPR050270">
    <property type="entry name" value="DegV_domain_contain"/>
</dbReference>
<comment type="caution">
    <text evidence="2">The sequence shown here is derived from an EMBL/GenBank/DDBJ whole genome shotgun (WGS) entry which is preliminary data.</text>
</comment>
<dbReference type="NCBIfam" id="TIGR00762">
    <property type="entry name" value="DegV"/>
    <property type="match status" value="1"/>
</dbReference>
<dbReference type="Gene3D" id="3.30.1180.10">
    <property type="match status" value="1"/>
</dbReference>
<evidence type="ECO:0000313" key="2">
    <source>
        <dbReference type="EMBL" id="KXB66815.1"/>
    </source>
</evidence>
<dbReference type="Proteomes" id="UP000070442">
    <property type="component" value="Unassembled WGS sequence"/>
</dbReference>
<keyword evidence="3" id="KW-1185">Reference proteome</keyword>
<dbReference type="InterPro" id="IPR043168">
    <property type="entry name" value="DegV_C"/>
</dbReference>
<protein>
    <submittedName>
        <fullName evidence="2">EDD domain protein, DegV family</fullName>
    </submittedName>
</protein>
<dbReference type="PANTHER" id="PTHR33434:SF2">
    <property type="entry name" value="FATTY ACID-BINDING PROTEIN TM_1468"/>
    <property type="match status" value="1"/>
</dbReference>
<name>A0A134AGN8_9FIRM</name>
<dbReference type="EMBL" id="LSDG01000024">
    <property type="protein sequence ID" value="KXB66815.1"/>
    <property type="molecule type" value="Genomic_DNA"/>
</dbReference>
<dbReference type="PATRIC" id="fig|755172.3.peg.825"/>
<dbReference type="AlphaFoldDB" id="A0A134AGN8"/>
<keyword evidence="1" id="KW-0446">Lipid-binding</keyword>
<dbReference type="RefSeq" id="WP_068367610.1">
    <property type="nucleotide sequence ID" value="NZ_KQ960173.1"/>
</dbReference>
<dbReference type="InterPro" id="IPR003797">
    <property type="entry name" value="DegV"/>
</dbReference>
<dbReference type="Gene3D" id="3.40.50.10170">
    <property type="match status" value="1"/>
</dbReference>
<dbReference type="Pfam" id="PF02645">
    <property type="entry name" value="DegV"/>
    <property type="match status" value="1"/>
</dbReference>
<dbReference type="SUPFAM" id="SSF82549">
    <property type="entry name" value="DAK1/DegV-like"/>
    <property type="match status" value="1"/>
</dbReference>
<reference evidence="3" key="1">
    <citation type="submission" date="2016-01" db="EMBL/GenBank/DDBJ databases">
        <authorList>
            <person name="Mitreva M."/>
            <person name="Pepin K.H."/>
            <person name="Mihindukulasuriya K.A."/>
            <person name="Fulton R."/>
            <person name="Fronick C."/>
            <person name="O'Laughlin M."/>
            <person name="Miner T."/>
            <person name="Herter B."/>
            <person name="Rosa B.A."/>
            <person name="Cordes M."/>
            <person name="Tomlinson C."/>
            <person name="Wollam A."/>
            <person name="Palsikar V.B."/>
            <person name="Mardis E.R."/>
            <person name="Wilson R.K."/>
        </authorList>
    </citation>
    <scope>NUCLEOTIDE SEQUENCE [LARGE SCALE GENOMIC DNA]</scope>
    <source>
        <strain evidence="3">DNF00729</strain>
    </source>
</reference>
<dbReference type="STRING" id="755172.HMPREF1863_00867"/>
<dbReference type="PROSITE" id="PS51482">
    <property type="entry name" value="DEGV"/>
    <property type="match status" value="1"/>
</dbReference>
<dbReference type="GO" id="GO:0008289">
    <property type="term" value="F:lipid binding"/>
    <property type="evidence" value="ECO:0007669"/>
    <property type="project" value="UniProtKB-KW"/>
</dbReference>
<evidence type="ECO:0000256" key="1">
    <source>
        <dbReference type="ARBA" id="ARBA00023121"/>
    </source>
</evidence>
<evidence type="ECO:0000313" key="3">
    <source>
        <dbReference type="Proteomes" id="UP000070442"/>
    </source>
</evidence>